<dbReference type="EMBL" id="QANS01000004">
    <property type="protein sequence ID" value="PTU31188.1"/>
    <property type="molecule type" value="Genomic_DNA"/>
</dbReference>
<dbReference type="InterPro" id="IPR005561">
    <property type="entry name" value="ANTAR"/>
</dbReference>
<dbReference type="InterPro" id="IPR001789">
    <property type="entry name" value="Sig_transdc_resp-reg_receiver"/>
</dbReference>
<dbReference type="SUPFAM" id="SSF52172">
    <property type="entry name" value="CheY-like"/>
    <property type="match status" value="1"/>
</dbReference>
<evidence type="ECO:0000259" key="3">
    <source>
        <dbReference type="PROSITE" id="PS50921"/>
    </source>
</evidence>
<keyword evidence="5" id="KW-1185">Reference proteome</keyword>
<dbReference type="GO" id="GO:0003723">
    <property type="term" value="F:RNA binding"/>
    <property type="evidence" value="ECO:0007669"/>
    <property type="project" value="InterPro"/>
</dbReference>
<dbReference type="Gene3D" id="1.10.10.10">
    <property type="entry name" value="Winged helix-like DNA-binding domain superfamily/Winged helix DNA-binding domain"/>
    <property type="match status" value="1"/>
</dbReference>
<keyword evidence="1" id="KW-0597">Phosphoprotein</keyword>
<feature type="domain" description="ANTAR" evidence="3">
    <location>
        <begin position="124"/>
        <end position="185"/>
    </location>
</feature>
<proteinExistence type="predicted"/>
<dbReference type="PROSITE" id="PS50110">
    <property type="entry name" value="RESPONSE_REGULATORY"/>
    <property type="match status" value="1"/>
</dbReference>
<evidence type="ECO:0000313" key="4">
    <source>
        <dbReference type="EMBL" id="PTU31188.1"/>
    </source>
</evidence>
<sequence>MTLRVILIDSRTERSERMEKALVESGFHVLAVLRETDDLYAGLRNLKPDAVIIDADSPTRDTLEHLGALSQRFPKPMIMMSDVADAALTRAAASVGVSAYVVDGLSSSVVRSLVDVAMLHFQSHRQLHAELSKTQQDLSDRRCIDQAKCHLMERHGFSEDRAYGVMRRLAMRRQQRLADFARALLSQEGLS</sequence>
<name>A0A2T5MF37_9GAMM</name>
<comment type="caution">
    <text evidence="4">The sequence shown here is derived from an EMBL/GenBank/DDBJ whole genome shotgun (WGS) entry which is preliminary data.</text>
</comment>
<evidence type="ECO:0000256" key="1">
    <source>
        <dbReference type="PROSITE-ProRule" id="PRU00169"/>
    </source>
</evidence>
<dbReference type="Gene3D" id="3.40.50.2300">
    <property type="match status" value="1"/>
</dbReference>
<dbReference type="PROSITE" id="PS50921">
    <property type="entry name" value="ANTAR"/>
    <property type="match status" value="1"/>
</dbReference>
<dbReference type="OrthoDB" id="9782798at2"/>
<feature type="domain" description="Response regulatory" evidence="2">
    <location>
        <begin position="4"/>
        <end position="118"/>
    </location>
</feature>
<evidence type="ECO:0000259" key="2">
    <source>
        <dbReference type="PROSITE" id="PS50110"/>
    </source>
</evidence>
<feature type="modified residue" description="4-aspartylphosphate" evidence="1">
    <location>
        <position position="54"/>
    </location>
</feature>
<dbReference type="Proteomes" id="UP000244248">
    <property type="component" value="Unassembled WGS sequence"/>
</dbReference>
<dbReference type="Pfam" id="PF03861">
    <property type="entry name" value="ANTAR"/>
    <property type="match status" value="1"/>
</dbReference>
<reference evidence="4 5" key="1">
    <citation type="submission" date="2018-04" db="EMBL/GenBank/DDBJ databases">
        <title>Novel species isolated from glacier.</title>
        <authorList>
            <person name="Liu Q."/>
            <person name="Xin Y.-H."/>
        </authorList>
    </citation>
    <scope>NUCLEOTIDE SEQUENCE [LARGE SCALE GENOMIC DNA]</scope>
    <source>
        <strain evidence="4 5">GT1R17</strain>
    </source>
</reference>
<dbReference type="AlphaFoldDB" id="A0A2T5MF37"/>
<organism evidence="4 5">
    <name type="scientific">Stenotrophobium rhamnosiphilum</name>
    <dbReference type="NCBI Taxonomy" id="2029166"/>
    <lineage>
        <taxon>Bacteria</taxon>
        <taxon>Pseudomonadati</taxon>
        <taxon>Pseudomonadota</taxon>
        <taxon>Gammaproteobacteria</taxon>
        <taxon>Nevskiales</taxon>
        <taxon>Nevskiaceae</taxon>
        <taxon>Stenotrophobium</taxon>
    </lineage>
</organism>
<dbReference type="SMART" id="SM01012">
    <property type="entry name" value="ANTAR"/>
    <property type="match status" value="1"/>
</dbReference>
<accession>A0A2T5MF37</accession>
<dbReference type="InterPro" id="IPR008327">
    <property type="entry name" value="Sig_transdc_resp-reg_antiterm"/>
</dbReference>
<evidence type="ECO:0000313" key="5">
    <source>
        <dbReference type="Proteomes" id="UP000244248"/>
    </source>
</evidence>
<dbReference type="GO" id="GO:0000160">
    <property type="term" value="P:phosphorelay signal transduction system"/>
    <property type="evidence" value="ECO:0007669"/>
    <property type="project" value="InterPro"/>
</dbReference>
<dbReference type="PIRSF" id="PIRSF036382">
    <property type="entry name" value="RR_antiterm"/>
    <property type="match status" value="1"/>
</dbReference>
<protein>
    <submittedName>
        <fullName evidence="4">Response regulator</fullName>
    </submittedName>
</protein>
<dbReference type="InterPro" id="IPR011006">
    <property type="entry name" value="CheY-like_superfamily"/>
</dbReference>
<gene>
    <name evidence="4" type="ORF">CJD38_12060</name>
</gene>
<dbReference type="InterPro" id="IPR036388">
    <property type="entry name" value="WH-like_DNA-bd_sf"/>
</dbReference>